<name>A0A9N9H5I6_9GLOM</name>
<evidence type="ECO:0000313" key="1">
    <source>
        <dbReference type="EMBL" id="CAG8655008.1"/>
    </source>
</evidence>
<proteinExistence type="predicted"/>
<keyword evidence="2" id="KW-1185">Reference proteome</keyword>
<comment type="caution">
    <text evidence="1">The sequence shown here is derived from an EMBL/GenBank/DDBJ whole genome shotgun (WGS) entry which is preliminary data.</text>
</comment>
<accession>A0A9N9H5I6</accession>
<dbReference type="EMBL" id="CAJVPJ010004722">
    <property type="protein sequence ID" value="CAG8655008.1"/>
    <property type="molecule type" value="Genomic_DNA"/>
</dbReference>
<dbReference type="Proteomes" id="UP000789572">
    <property type="component" value="Unassembled WGS sequence"/>
</dbReference>
<evidence type="ECO:0000313" key="2">
    <source>
        <dbReference type="Proteomes" id="UP000789572"/>
    </source>
</evidence>
<dbReference type="AlphaFoldDB" id="A0A9N9H5I6"/>
<gene>
    <name evidence="1" type="ORF">POCULU_LOCUS10154</name>
</gene>
<reference evidence="1" key="1">
    <citation type="submission" date="2021-06" db="EMBL/GenBank/DDBJ databases">
        <authorList>
            <person name="Kallberg Y."/>
            <person name="Tangrot J."/>
            <person name="Rosling A."/>
        </authorList>
    </citation>
    <scope>NUCLEOTIDE SEQUENCE</scope>
    <source>
        <strain evidence="1">IA702</strain>
    </source>
</reference>
<sequence length="47" mass="5054">MSDLAVAKLIHNQSSGLVQDRCYVDTTISEAGVCIEVDRSLLGKSDD</sequence>
<protein>
    <submittedName>
        <fullName evidence="1">3203_t:CDS:1</fullName>
    </submittedName>
</protein>
<organism evidence="1 2">
    <name type="scientific">Paraglomus occultum</name>
    <dbReference type="NCBI Taxonomy" id="144539"/>
    <lineage>
        <taxon>Eukaryota</taxon>
        <taxon>Fungi</taxon>
        <taxon>Fungi incertae sedis</taxon>
        <taxon>Mucoromycota</taxon>
        <taxon>Glomeromycotina</taxon>
        <taxon>Glomeromycetes</taxon>
        <taxon>Paraglomerales</taxon>
        <taxon>Paraglomeraceae</taxon>
        <taxon>Paraglomus</taxon>
    </lineage>
</organism>